<feature type="region of interest" description="Disordered" evidence="1">
    <location>
        <begin position="28"/>
        <end position="50"/>
    </location>
</feature>
<gene>
    <name evidence="3" type="ORF">P3T76_003988</name>
</gene>
<feature type="compositionally biased region" description="Basic and acidic residues" evidence="1">
    <location>
        <begin position="40"/>
        <end position="50"/>
    </location>
</feature>
<comment type="caution">
    <text evidence="3">The sequence shown here is derived from an EMBL/GenBank/DDBJ whole genome shotgun (WGS) entry which is preliminary data.</text>
</comment>
<feature type="chain" id="PRO_5041991047" evidence="2">
    <location>
        <begin position="20"/>
        <end position="84"/>
    </location>
</feature>
<keyword evidence="4" id="KW-1185">Reference proteome</keyword>
<dbReference type="Proteomes" id="UP001259832">
    <property type="component" value="Unassembled WGS sequence"/>
</dbReference>
<name>A0AAD9LPW0_9STRA</name>
<evidence type="ECO:0000256" key="1">
    <source>
        <dbReference type="SAM" id="MobiDB-lite"/>
    </source>
</evidence>
<evidence type="ECO:0000256" key="2">
    <source>
        <dbReference type="SAM" id="SignalP"/>
    </source>
</evidence>
<feature type="signal peptide" evidence="2">
    <location>
        <begin position="1"/>
        <end position="19"/>
    </location>
</feature>
<dbReference type="AlphaFoldDB" id="A0AAD9LPW0"/>
<reference evidence="3" key="1">
    <citation type="submission" date="2023-08" db="EMBL/GenBank/DDBJ databases">
        <title>Reference Genome Resource for the Citrus Pathogen Phytophthora citrophthora.</title>
        <authorList>
            <person name="Moller H."/>
            <person name="Coetzee B."/>
            <person name="Rose L.J."/>
            <person name="Van Niekerk J.M."/>
        </authorList>
    </citation>
    <scope>NUCLEOTIDE SEQUENCE</scope>
    <source>
        <strain evidence="3">STE-U-9442</strain>
    </source>
</reference>
<accession>A0AAD9LPW0</accession>
<dbReference type="EMBL" id="JASMQC010000006">
    <property type="protein sequence ID" value="KAK1944076.1"/>
    <property type="molecule type" value="Genomic_DNA"/>
</dbReference>
<sequence length="84" mass="8523">MKITALAIIAAIAVANVAAADQPALRTAASPVETATTAEKSGDGNKKKEFWGWGGPWGGYGWGGRWGGGWGGCCGLGGWGGWGW</sequence>
<keyword evidence="2" id="KW-0732">Signal</keyword>
<evidence type="ECO:0000313" key="4">
    <source>
        <dbReference type="Proteomes" id="UP001259832"/>
    </source>
</evidence>
<proteinExistence type="predicted"/>
<evidence type="ECO:0000313" key="3">
    <source>
        <dbReference type="EMBL" id="KAK1944076.1"/>
    </source>
</evidence>
<protein>
    <submittedName>
        <fullName evidence="3">Uncharacterized protein</fullName>
    </submittedName>
</protein>
<organism evidence="3 4">
    <name type="scientific">Phytophthora citrophthora</name>
    <dbReference type="NCBI Taxonomy" id="4793"/>
    <lineage>
        <taxon>Eukaryota</taxon>
        <taxon>Sar</taxon>
        <taxon>Stramenopiles</taxon>
        <taxon>Oomycota</taxon>
        <taxon>Peronosporomycetes</taxon>
        <taxon>Peronosporales</taxon>
        <taxon>Peronosporaceae</taxon>
        <taxon>Phytophthora</taxon>
    </lineage>
</organism>